<comment type="caution">
    <text evidence="1">The sequence shown here is derived from an EMBL/GenBank/DDBJ whole genome shotgun (WGS) entry which is preliminary data.</text>
</comment>
<evidence type="ECO:0000313" key="2">
    <source>
        <dbReference type="Proteomes" id="UP001230629"/>
    </source>
</evidence>
<reference evidence="1" key="1">
    <citation type="submission" date="2023-05" db="EMBL/GenBank/DDBJ databases">
        <title>Cataloging the Phylogenetic Diversity of Human Bladder Bacteria.</title>
        <authorList>
            <person name="Du J."/>
        </authorList>
    </citation>
    <scope>NUCLEOTIDE SEQUENCE</scope>
    <source>
        <strain evidence="1">UMB8703</strain>
    </source>
</reference>
<dbReference type="AlphaFoldDB" id="A0AAW6XTQ6"/>
<name>A0AAW6XTQ6_STRAG</name>
<dbReference type="Proteomes" id="UP001230629">
    <property type="component" value="Unassembled WGS sequence"/>
</dbReference>
<protein>
    <recommendedName>
        <fullName evidence="3">Phage tail tape measure protein</fullName>
    </recommendedName>
</protein>
<sequence length="61" mass="6568">MADRSIKVTLRANVADFTAQMKNASSSLEAVVKAADKTGTVATTRMGRLAQSAQLQRGEWE</sequence>
<gene>
    <name evidence="1" type="ORF">QP229_10915</name>
</gene>
<feature type="non-terminal residue" evidence="1">
    <location>
        <position position="61"/>
    </location>
</feature>
<dbReference type="EMBL" id="JASOIH010000119">
    <property type="protein sequence ID" value="MDK6900459.1"/>
    <property type="molecule type" value="Genomic_DNA"/>
</dbReference>
<evidence type="ECO:0008006" key="3">
    <source>
        <dbReference type="Google" id="ProtNLM"/>
    </source>
</evidence>
<accession>A0AAW6XTQ6</accession>
<evidence type="ECO:0000313" key="1">
    <source>
        <dbReference type="EMBL" id="MDK6900459.1"/>
    </source>
</evidence>
<proteinExistence type="predicted"/>
<organism evidence="1 2">
    <name type="scientific">Streptococcus agalactiae</name>
    <dbReference type="NCBI Taxonomy" id="1311"/>
    <lineage>
        <taxon>Bacteria</taxon>
        <taxon>Bacillati</taxon>
        <taxon>Bacillota</taxon>
        <taxon>Bacilli</taxon>
        <taxon>Lactobacillales</taxon>
        <taxon>Streptococcaceae</taxon>
        <taxon>Streptococcus</taxon>
    </lineage>
</organism>